<dbReference type="PANTHER" id="PTHR36842">
    <property type="entry name" value="PROTEIN TOLB HOMOLOG"/>
    <property type="match status" value="1"/>
</dbReference>
<gene>
    <name evidence="1" type="ORF">SAMN04488029_2312</name>
</gene>
<dbReference type="InterPro" id="IPR011042">
    <property type="entry name" value="6-blade_b-propeller_TolB-like"/>
</dbReference>
<dbReference type="PANTHER" id="PTHR36842:SF1">
    <property type="entry name" value="PROTEIN TOLB"/>
    <property type="match status" value="1"/>
</dbReference>
<dbReference type="SUPFAM" id="SSF82171">
    <property type="entry name" value="DPP6 N-terminal domain-like"/>
    <property type="match status" value="1"/>
</dbReference>
<accession>A0A1W2GEN3</accession>
<sequence>MRLKVLLTGLLIFSALVSWGQEHRKVFGQNRVQYKSYDWYYYSTDDYDIHYYALGEDYAKLALDYLDEEYDKLTDLLGYAPFSKTKIFLYNSPVDLKQSNIGVDGATFTIAGQTKFVKLQVEIAYPGSIVEFKKELKYRLTKMLLDDMMFGGSLAEMFQSAYLLHLPEWFIGGAANYAAYGWSVEMDDYMRDFLTKRKTKKLNRLEDVRAQMVGQSVWNYIAVKYGRSNLSNILNLTRIIRNPEHSIASSLGISFKQFKYEWAEYYRNANATLDAAYDSPEKDNKLINKTGKVAKLTKVRVSPDGKYLAYVNNYRGKYTVNVRNLENGHERTALRGGYHVINQEVTLELPIIEWITDKKLGIIQNWYGTNYLVSYDIPTRVKQRKSLLRFNQIQGIGFNDNGKLAVISADIQGQNDLYLISMRRNAVKRLTKDKYDDLNPKFIPGTDAIVFSSNRPSDTLNLELDNINDASEVLNLFAYDLDTTTNVVHRMTNTLSNDYYPVPVDRENVFYLSDQKGIYNLYKYNFSNGIYNQVSNFRTSLQEYDINRKTHDLAFLMLNNGKSRIYLQENYNLNQTTFTPPTLRNQLEQVEFIRKRRAEAANDDLPQEEMEMGEGLFDIEQEGQGINTEQVQEEDEDEFIDTDDYKFEDEPEDEEDDRAFSFLTTYQKMQKEPSVTGPHPYETAFSSNNVITTFKIDPFRGFGILMEYEMNDVLENHKFYGGFLAITDLKSGDFFAEYRFLKYTIDLMARYDRNVYLEERLDFSGAVGSEIIQKYKKNTYTLGASLPLSVATRFDFQPFMTFTHFYNLSPDALQRSFGTQDPFALESHNTYAGVKAHWVYDNTLANGLNLYEGSRAKISFEHYQALNDNALTFSNFSIDLRRYQKISRELIFASRIYFGRSFGNHPMTYMLGGMDNWVANDSENTDQVNSPLYFSNQKDNTDILFAQFVNLRGFNYNEFSGSNVLTVNAELRFPIIKYFSRGSIKSNFLRNFQVIGFYDLGSAWTGKSPFNEDHEVNTKIVKDGGPFEAVIRTSNNPWLASYGFGLRTVLLGYYARFDFAKPMADYEIGKMQFYLSLGYDF</sequence>
<dbReference type="EMBL" id="FWYF01000002">
    <property type="protein sequence ID" value="SMD35051.1"/>
    <property type="molecule type" value="Genomic_DNA"/>
</dbReference>
<dbReference type="STRING" id="692418.SAMN04488029_2312"/>
<name>A0A1W2GEN3_REIFA</name>
<keyword evidence="2" id="KW-1185">Reference proteome</keyword>
<protein>
    <recommendedName>
        <fullName evidence="3">WD40-like Beta Propeller Repeat</fullName>
    </recommendedName>
</protein>
<dbReference type="AlphaFoldDB" id="A0A1W2GEN3"/>
<evidence type="ECO:0008006" key="3">
    <source>
        <dbReference type="Google" id="ProtNLM"/>
    </source>
</evidence>
<reference evidence="1 2" key="1">
    <citation type="submission" date="2017-04" db="EMBL/GenBank/DDBJ databases">
        <authorList>
            <person name="Afonso C.L."/>
            <person name="Miller P.J."/>
            <person name="Scott M.A."/>
            <person name="Spackman E."/>
            <person name="Goraichik I."/>
            <person name="Dimitrov K.M."/>
            <person name="Suarez D.L."/>
            <person name="Swayne D.E."/>
        </authorList>
    </citation>
    <scope>NUCLEOTIDE SEQUENCE [LARGE SCALE GENOMIC DNA]</scope>
    <source>
        <strain evidence="1 2">DSM 26133</strain>
    </source>
</reference>
<dbReference type="Proteomes" id="UP000192472">
    <property type="component" value="Unassembled WGS sequence"/>
</dbReference>
<organism evidence="1 2">
    <name type="scientific">Reichenbachiella faecimaris</name>
    <dbReference type="NCBI Taxonomy" id="692418"/>
    <lineage>
        <taxon>Bacteria</taxon>
        <taxon>Pseudomonadati</taxon>
        <taxon>Bacteroidota</taxon>
        <taxon>Cytophagia</taxon>
        <taxon>Cytophagales</taxon>
        <taxon>Reichenbachiellaceae</taxon>
        <taxon>Reichenbachiella</taxon>
    </lineage>
</organism>
<evidence type="ECO:0000313" key="1">
    <source>
        <dbReference type="EMBL" id="SMD35051.1"/>
    </source>
</evidence>
<dbReference type="Gene3D" id="2.120.10.30">
    <property type="entry name" value="TolB, C-terminal domain"/>
    <property type="match status" value="1"/>
</dbReference>
<dbReference type="Gene3D" id="2.40.160.50">
    <property type="entry name" value="membrane protein fhac: a member of the omp85/tpsb transporter family"/>
    <property type="match status" value="1"/>
</dbReference>
<dbReference type="RefSeq" id="WP_139793843.1">
    <property type="nucleotide sequence ID" value="NZ_FWYF01000002.1"/>
</dbReference>
<proteinExistence type="predicted"/>
<evidence type="ECO:0000313" key="2">
    <source>
        <dbReference type="Proteomes" id="UP000192472"/>
    </source>
</evidence>
<dbReference type="OrthoDB" id="9760276at2"/>